<accession>X1VXJ8</accession>
<organism evidence="1">
    <name type="scientific">marine sediment metagenome</name>
    <dbReference type="NCBI Taxonomy" id="412755"/>
    <lineage>
        <taxon>unclassified sequences</taxon>
        <taxon>metagenomes</taxon>
        <taxon>ecological metagenomes</taxon>
    </lineage>
</organism>
<sequence length="92" mass="10835">EYLAYVVAKNVGWFHIPDTQNDQRFKWQREWTRLDQGMVDWRAILAELKTARFAGPICMHNFYQNTLEGLTEGAKADVRFLRGLMRDTWNAG</sequence>
<evidence type="ECO:0008006" key="2">
    <source>
        <dbReference type="Google" id="ProtNLM"/>
    </source>
</evidence>
<dbReference type="SUPFAM" id="SSF51658">
    <property type="entry name" value="Xylose isomerase-like"/>
    <property type="match status" value="1"/>
</dbReference>
<proteinExistence type="predicted"/>
<dbReference type="InterPro" id="IPR036237">
    <property type="entry name" value="Xyl_isomerase-like_sf"/>
</dbReference>
<comment type="caution">
    <text evidence="1">The sequence shown here is derived from an EMBL/GenBank/DDBJ whole genome shotgun (WGS) entry which is preliminary data.</text>
</comment>
<dbReference type="AlphaFoldDB" id="X1VXJ8"/>
<gene>
    <name evidence="1" type="ORF">S12H4_55926</name>
</gene>
<reference evidence="1" key="1">
    <citation type="journal article" date="2014" name="Front. Microbiol.">
        <title>High frequency of phylogenetically diverse reductive dehalogenase-homologous genes in deep subseafloor sedimentary metagenomes.</title>
        <authorList>
            <person name="Kawai M."/>
            <person name="Futagami T."/>
            <person name="Toyoda A."/>
            <person name="Takaki Y."/>
            <person name="Nishi S."/>
            <person name="Hori S."/>
            <person name="Arai W."/>
            <person name="Tsubouchi T."/>
            <person name="Morono Y."/>
            <person name="Uchiyama I."/>
            <person name="Ito T."/>
            <person name="Fujiyama A."/>
            <person name="Inagaki F."/>
            <person name="Takami H."/>
        </authorList>
    </citation>
    <scope>NUCLEOTIDE SEQUENCE</scope>
    <source>
        <strain evidence="1">Expedition CK06-06</strain>
    </source>
</reference>
<dbReference type="EMBL" id="BARW01035931">
    <property type="protein sequence ID" value="GAJ23781.1"/>
    <property type="molecule type" value="Genomic_DNA"/>
</dbReference>
<evidence type="ECO:0000313" key="1">
    <source>
        <dbReference type="EMBL" id="GAJ23781.1"/>
    </source>
</evidence>
<protein>
    <recommendedName>
        <fullName evidence="2">Xylose isomerase-like TIM barrel domain-containing protein</fullName>
    </recommendedName>
</protein>
<feature type="non-terminal residue" evidence="1">
    <location>
        <position position="1"/>
    </location>
</feature>
<dbReference type="Gene3D" id="3.20.20.150">
    <property type="entry name" value="Divalent-metal-dependent TIM barrel enzymes"/>
    <property type="match status" value="1"/>
</dbReference>
<name>X1VXJ8_9ZZZZ</name>